<gene>
    <name evidence="2" type="ORF">EYF80_010083</name>
</gene>
<evidence type="ECO:0000256" key="1">
    <source>
        <dbReference type="SAM" id="MobiDB-lite"/>
    </source>
</evidence>
<reference evidence="2 3" key="1">
    <citation type="submission" date="2019-03" db="EMBL/GenBank/DDBJ databases">
        <title>First draft genome of Liparis tanakae, snailfish: a comprehensive survey of snailfish specific genes.</title>
        <authorList>
            <person name="Kim W."/>
            <person name="Song I."/>
            <person name="Jeong J.-H."/>
            <person name="Kim D."/>
            <person name="Kim S."/>
            <person name="Ryu S."/>
            <person name="Song J.Y."/>
            <person name="Lee S.K."/>
        </authorList>
    </citation>
    <scope>NUCLEOTIDE SEQUENCE [LARGE SCALE GENOMIC DNA]</scope>
    <source>
        <tissue evidence="2">Muscle</tissue>
    </source>
</reference>
<evidence type="ECO:0000313" key="2">
    <source>
        <dbReference type="EMBL" id="TNN79709.1"/>
    </source>
</evidence>
<protein>
    <submittedName>
        <fullName evidence="2">Uncharacterized protein</fullName>
    </submittedName>
</protein>
<dbReference type="EMBL" id="SRLO01000062">
    <property type="protein sequence ID" value="TNN79709.1"/>
    <property type="molecule type" value="Genomic_DNA"/>
</dbReference>
<organism evidence="2 3">
    <name type="scientific">Liparis tanakae</name>
    <name type="common">Tanaka's snailfish</name>
    <dbReference type="NCBI Taxonomy" id="230148"/>
    <lineage>
        <taxon>Eukaryota</taxon>
        <taxon>Metazoa</taxon>
        <taxon>Chordata</taxon>
        <taxon>Craniata</taxon>
        <taxon>Vertebrata</taxon>
        <taxon>Euteleostomi</taxon>
        <taxon>Actinopterygii</taxon>
        <taxon>Neopterygii</taxon>
        <taxon>Teleostei</taxon>
        <taxon>Neoteleostei</taxon>
        <taxon>Acanthomorphata</taxon>
        <taxon>Eupercaria</taxon>
        <taxon>Perciformes</taxon>
        <taxon>Cottioidei</taxon>
        <taxon>Cottales</taxon>
        <taxon>Liparidae</taxon>
        <taxon>Liparis</taxon>
    </lineage>
</organism>
<dbReference type="Proteomes" id="UP000314294">
    <property type="component" value="Unassembled WGS sequence"/>
</dbReference>
<accession>A0A4Z2INV9</accession>
<dbReference type="AlphaFoldDB" id="A0A4Z2INV9"/>
<feature type="compositionally biased region" description="Acidic residues" evidence="1">
    <location>
        <begin position="1"/>
        <end position="10"/>
    </location>
</feature>
<comment type="caution">
    <text evidence="2">The sequence shown here is derived from an EMBL/GenBank/DDBJ whole genome shotgun (WGS) entry which is preliminary data.</text>
</comment>
<feature type="region of interest" description="Disordered" evidence="1">
    <location>
        <begin position="1"/>
        <end position="22"/>
    </location>
</feature>
<name>A0A4Z2INV9_9TELE</name>
<sequence>MCSTVEDAEQSESVALAAGRTHRDAVEDIPPRYLLQRVQGAVWVDVLLAEGLHTVAADDWILELLQPGPHQTGEDQRISLHAQPLPRSLSGVQLRLHIANKEQG</sequence>
<proteinExistence type="predicted"/>
<keyword evidence="3" id="KW-1185">Reference proteome</keyword>
<evidence type="ECO:0000313" key="3">
    <source>
        <dbReference type="Proteomes" id="UP000314294"/>
    </source>
</evidence>